<dbReference type="GO" id="GO:0006351">
    <property type="term" value="P:DNA-templated transcription"/>
    <property type="evidence" value="ECO:0007669"/>
    <property type="project" value="InterPro"/>
</dbReference>
<dbReference type="Pfam" id="PF04082">
    <property type="entry name" value="Fungal_trans"/>
    <property type="match status" value="1"/>
</dbReference>
<evidence type="ECO:0000256" key="8">
    <source>
        <dbReference type="SAM" id="SignalP"/>
    </source>
</evidence>
<dbReference type="SUPFAM" id="SSF57701">
    <property type="entry name" value="Zn2/Cys6 DNA-binding domain"/>
    <property type="match status" value="1"/>
</dbReference>
<dbReference type="SMART" id="SM00906">
    <property type="entry name" value="Fungal_trans"/>
    <property type="match status" value="1"/>
</dbReference>
<comment type="subcellular location">
    <subcellularLocation>
        <location evidence="1">Nucleus</location>
    </subcellularLocation>
</comment>
<dbReference type="PROSITE" id="PS00463">
    <property type="entry name" value="ZN2_CY6_FUNGAL_1"/>
    <property type="match status" value="1"/>
</dbReference>
<dbReference type="Proteomes" id="UP000253729">
    <property type="component" value="Unassembled WGS sequence"/>
</dbReference>
<dbReference type="GO" id="GO:0000981">
    <property type="term" value="F:DNA-binding transcription factor activity, RNA polymerase II-specific"/>
    <property type="evidence" value="ECO:0007669"/>
    <property type="project" value="InterPro"/>
</dbReference>
<accession>A0A3F3Q764</accession>
<keyword evidence="8" id="KW-0732">Signal</keyword>
<keyword evidence="2" id="KW-0479">Metal-binding</keyword>
<dbReference type="InterPro" id="IPR036864">
    <property type="entry name" value="Zn2-C6_fun-type_DNA-bd_sf"/>
</dbReference>
<name>A0A3F3Q764_9EURO</name>
<feature type="signal peptide" evidence="8">
    <location>
        <begin position="1"/>
        <end position="24"/>
    </location>
</feature>
<gene>
    <name evidence="10" type="ORF">BDQ94DRAFT_158812</name>
</gene>
<feature type="compositionally biased region" description="Low complexity" evidence="7">
    <location>
        <begin position="295"/>
        <end position="304"/>
    </location>
</feature>
<evidence type="ECO:0000256" key="1">
    <source>
        <dbReference type="ARBA" id="ARBA00004123"/>
    </source>
</evidence>
<dbReference type="InterPro" id="IPR001138">
    <property type="entry name" value="Zn2Cys6_DnaBD"/>
</dbReference>
<dbReference type="Pfam" id="PF00172">
    <property type="entry name" value="Zn_clus"/>
    <property type="match status" value="1"/>
</dbReference>
<feature type="domain" description="Zn(2)-C6 fungal-type" evidence="9">
    <location>
        <begin position="335"/>
        <end position="364"/>
    </location>
</feature>
<evidence type="ECO:0000256" key="5">
    <source>
        <dbReference type="ARBA" id="ARBA00023163"/>
    </source>
</evidence>
<evidence type="ECO:0000256" key="6">
    <source>
        <dbReference type="ARBA" id="ARBA00023242"/>
    </source>
</evidence>
<dbReference type="GO" id="GO:0005634">
    <property type="term" value="C:nucleus"/>
    <property type="evidence" value="ECO:0007669"/>
    <property type="project" value="UniProtKB-SubCell"/>
</dbReference>
<evidence type="ECO:0000256" key="2">
    <source>
        <dbReference type="ARBA" id="ARBA00022723"/>
    </source>
</evidence>
<feature type="region of interest" description="Disordered" evidence="7">
    <location>
        <begin position="397"/>
        <end position="447"/>
    </location>
</feature>
<dbReference type="SMART" id="SM00066">
    <property type="entry name" value="GAL4"/>
    <property type="match status" value="1"/>
</dbReference>
<feature type="compositionally biased region" description="Low complexity" evidence="7">
    <location>
        <begin position="402"/>
        <end position="420"/>
    </location>
</feature>
<dbReference type="PROSITE" id="PS50048">
    <property type="entry name" value="ZN2_CY6_FUNGAL_2"/>
    <property type="match status" value="1"/>
</dbReference>
<dbReference type="GeneID" id="38137357"/>
<evidence type="ECO:0000313" key="10">
    <source>
        <dbReference type="EMBL" id="RDH34959.1"/>
    </source>
</evidence>
<evidence type="ECO:0000256" key="3">
    <source>
        <dbReference type="ARBA" id="ARBA00023015"/>
    </source>
</evidence>
<dbReference type="InterPro" id="IPR050613">
    <property type="entry name" value="Sec_Metabolite_Reg"/>
</dbReference>
<keyword evidence="6" id="KW-0539">Nucleus</keyword>
<dbReference type="Pfam" id="PF04991">
    <property type="entry name" value="LicD"/>
    <property type="match status" value="2"/>
</dbReference>
<dbReference type="RefSeq" id="XP_026627981.1">
    <property type="nucleotide sequence ID" value="XM_026769001.1"/>
</dbReference>
<keyword evidence="5" id="KW-0804">Transcription</keyword>
<keyword evidence="3" id="KW-0805">Transcription regulation</keyword>
<evidence type="ECO:0000313" key="11">
    <source>
        <dbReference type="Proteomes" id="UP000253729"/>
    </source>
</evidence>
<dbReference type="EMBL" id="KZ852042">
    <property type="protein sequence ID" value="RDH34959.1"/>
    <property type="molecule type" value="Genomic_DNA"/>
</dbReference>
<dbReference type="GO" id="GO:0003677">
    <property type="term" value="F:DNA binding"/>
    <property type="evidence" value="ECO:0007669"/>
    <property type="project" value="UniProtKB-KW"/>
</dbReference>
<keyword evidence="11" id="KW-1185">Reference proteome</keyword>
<feature type="region of interest" description="Disordered" evidence="7">
    <location>
        <begin position="295"/>
        <end position="334"/>
    </location>
</feature>
<sequence length="1093" mass="123480">MWSSTPRLLLGLCGFLCAVGSASADVDFMSVRPDMVKDYSGKGGEPGEKYFSNFHYHYDGRFADEPLSEEETVPHLSELIRTYLSTMADLGAETWIMHGTLLAWWWNQKIFPWDNDLDVQISEPTIHFLADYYNMTEHHFEISGVDGGRTYLLEINPNYVVRSTDDKLNVIDARWIDTSSGLFIDITAVRKDDERREKDREPGALMCKDGHRFDETEIFPLRNSYFEDVPVKIPFEYVRLLKKEYGSKSMTASVFQGYHFNQQTQVWDKMSHPISLDTTTTISIFHAMSTSSVISPSAPSSLSPRNGSDVVPGPHTSHDAHGIPSHSAQDHSLRSCVTCRRRKVRCNKKTPCSNCVKAGIQCIFPPPGRAPRKVKRPQDAELLSRLRRLEGVIEHLSEKKATGAAASSSDTSSPRVQQHPQNPPAPPANAQASAPEGDGDGCPLLMDAAKLDPTRPIAPRNIEHEFGRLVIDEGRSRYIEELQDILDPSSSDEEDYSSPETSSSQSANHDGFLFGFYSVSHSLHDFLPPRPQIPLLWNTWLENVAPLIPIVHKASARQLFTTAAQDPNCLDKNFEALFLAMCMVAIISMSPSQCSSHLGEERDVLVKRYRFAVEQALSKADLLNTQNITLLQAVVIFLIGVRREDDTKFVWSMTALVLRLAQGLGLHRDGTNFGLKPYETEIRRRLWWHICLLDIRAAEDHGSDAQIHERLYDTRLPLNINDDDITPDMKEPPKERVGWTEMTFCLIRCDITVAVRRVSYTCPNGHFVPATRQLNPDNCSKMIRAINDRIEDRYIKHCDMNVPIQWVCATIGRLILTKLWLVIHHPMTRPERGLTLSHANRESLFATSVEVAEFQRLLDGDVKTYKWSWLFATNMQWHAIAFVLSELCVRPLSPLTDRAWKCVSTLYTEWIKNSKQRKGMLWRPLSRLMKRAAAFRAKQEEMRAQMSSSMIAAHDTTIPNCPGLSIIQPPVLPRALDFQASPTGQEKESLRGLPENGGIDIDLRGGPVNVINELFPDTDWLNPATAASIQQQECSGASMDTLVRPAEPSETQQEMPNANLNWEEWDQVMTDFQMDLQASNTQNPFGNALDWLA</sequence>
<protein>
    <submittedName>
        <fullName evidence="10">LicD family-domain-containing protein</fullName>
    </submittedName>
</protein>
<dbReference type="STRING" id="1341132.A0A3F3Q764"/>
<dbReference type="InterPro" id="IPR007074">
    <property type="entry name" value="LicD/FKTN/FKRP_NTP_transf"/>
</dbReference>
<dbReference type="GO" id="GO:0009893">
    <property type="term" value="P:positive regulation of metabolic process"/>
    <property type="evidence" value="ECO:0007669"/>
    <property type="project" value="UniProtKB-ARBA"/>
</dbReference>
<organism evidence="10 11">
    <name type="scientific">Aspergillus welwitschiae</name>
    <dbReference type="NCBI Taxonomy" id="1341132"/>
    <lineage>
        <taxon>Eukaryota</taxon>
        <taxon>Fungi</taxon>
        <taxon>Dikarya</taxon>
        <taxon>Ascomycota</taxon>
        <taxon>Pezizomycotina</taxon>
        <taxon>Eurotiomycetes</taxon>
        <taxon>Eurotiomycetidae</taxon>
        <taxon>Eurotiales</taxon>
        <taxon>Aspergillaceae</taxon>
        <taxon>Aspergillus</taxon>
        <taxon>Aspergillus subgen. Circumdati</taxon>
    </lineage>
</organism>
<dbReference type="InterPro" id="IPR007219">
    <property type="entry name" value="XnlR_reg_dom"/>
</dbReference>
<dbReference type="CDD" id="cd00067">
    <property type="entry name" value="GAL4"/>
    <property type="match status" value="1"/>
</dbReference>
<dbReference type="PANTHER" id="PTHR31001">
    <property type="entry name" value="UNCHARACTERIZED TRANSCRIPTIONAL REGULATORY PROTEIN"/>
    <property type="match status" value="1"/>
</dbReference>
<dbReference type="Gene3D" id="4.10.240.10">
    <property type="entry name" value="Zn(2)-C6 fungal-type DNA-binding domain"/>
    <property type="match status" value="1"/>
</dbReference>
<evidence type="ECO:0000256" key="4">
    <source>
        <dbReference type="ARBA" id="ARBA00023125"/>
    </source>
</evidence>
<reference evidence="10 11" key="1">
    <citation type="submission" date="2018-07" db="EMBL/GenBank/DDBJ databases">
        <title>The genomes of Aspergillus section Nigri reveals drivers in fungal speciation.</title>
        <authorList>
            <consortium name="DOE Joint Genome Institute"/>
            <person name="Vesth T.C."/>
            <person name="Nybo J."/>
            <person name="Theobald S."/>
            <person name="Brandl J."/>
            <person name="Frisvad J.C."/>
            <person name="Nielsen K.F."/>
            <person name="Lyhne E.K."/>
            <person name="Kogle M.E."/>
            <person name="Kuo A."/>
            <person name="Riley R."/>
            <person name="Clum A."/>
            <person name="Nolan M."/>
            <person name="Lipzen A."/>
            <person name="Salamov A."/>
            <person name="Henrissat B."/>
            <person name="Wiebenga A."/>
            <person name="De vries R.P."/>
            <person name="Grigoriev I.V."/>
            <person name="Mortensen U.H."/>
            <person name="Andersen M.R."/>
            <person name="Baker S.E."/>
        </authorList>
    </citation>
    <scope>NUCLEOTIDE SEQUENCE [LARGE SCALE GENOMIC DNA]</scope>
    <source>
        <strain evidence="10 11">CBS 139.54b</strain>
    </source>
</reference>
<keyword evidence="4" id="KW-0238">DNA-binding</keyword>
<feature type="chain" id="PRO_5017665977" evidence="8">
    <location>
        <begin position="25"/>
        <end position="1093"/>
    </location>
</feature>
<dbReference type="PANTHER" id="PTHR31001:SF50">
    <property type="entry name" value="ZN(II)2CYS6 TRANSCRIPTION FACTOR (EUROFUNG)"/>
    <property type="match status" value="1"/>
</dbReference>
<feature type="region of interest" description="Disordered" evidence="7">
    <location>
        <begin position="485"/>
        <end position="506"/>
    </location>
</feature>
<dbReference type="GO" id="GO:0009100">
    <property type="term" value="P:glycoprotein metabolic process"/>
    <property type="evidence" value="ECO:0007669"/>
    <property type="project" value="UniProtKB-ARBA"/>
</dbReference>
<dbReference type="CDD" id="cd12148">
    <property type="entry name" value="fungal_TF_MHR"/>
    <property type="match status" value="1"/>
</dbReference>
<evidence type="ECO:0000259" key="9">
    <source>
        <dbReference type="PROSITE" id="PS50048"/>
    </source>
</evidence>
<dbReference type="GO" id="GO:0008270">
    <property type="term" value="F:zinc ion binding"/>
    <property type="evidence" value="ECO:0007669"/>
    <property type="project" value="InterPro"/>
</dbReference>
<dbReference type="AlphaFoldDB" id="A0A3F3Q764"/>
<evidence type="ECO:0000256" key="7">
    <source>
        <dbReference type="SAM" id="MobiDB-lite"/>
    </source>
</evidence>
<proteinExistence type="predicted"/>